<dbReference type="RefSeq" id="WP_156858104.1">
    <property type="nucleotide sequence ID" value="NZ_BORB01000079.1"/>
</dbReference>
<dbReference type="EMBL" id="BORB01000079">
    <property type="protein sequence ID" value="GIN59978.1"/>
    <property type="molecule type" value="Genomic_DNA"/>
</dbReference>
<evidence type="ECO:0000313" key="1">
    <source>
        <dbReference type="EMBL" id="GIN59978.1"/>
    </source>
</evidence>
<accession>A0ABQ4KPX6</accession>
<proteinExistence type="predicted"/>
<reference evidence="1 2" key="1">
    <citation type="submission" date="2021-03" db="EMBL/GenBank/DDBJ databases">
        <title>Antimicrobial resistance genes in bacteria isolated from Japanese honey, and their potential for conferring macrolide and lincosamide resistance in the American foulbrood pathogen Paenibacillus larvae.</title>
        <authorList>
            <person name="Okamoto M."/>
            <person name="Kumagai M."/>
            <person name="Kanamori H."/>
            <person name="Takamatsu D."/>
        </authorList>
    </citation>
    <scope>NUCLEOTIDE SEQUENCE [LARGE SCALE GENOMIC DNA]</scope>
    <source>
        <strain evidence="1 2">J8TS2</strain>
    </source>
</reference>
<dbReference type="Proteomes" id="UP000679950">
    <property type="component" value="Unassembled WGS sequence"/>
</dbReference>
<name>A0ABQ4KPX6_9BACI</name>
<evidence type="ECO:0000313" key="2">
    <source>
        <dbReference type="Proteomes" id="UP000679950"/>
    </source>
</evidence>
<keyword evidence="2" id="KW-1185">Reference proteome</keyword>
<protein>
    <submittedName>
        <fullName evidence="1">Uncharacterized protein</fullName>
    </submittedName>
</protein>
<gene>
    <name evidence="1" type="ORF">J8TS2_42970</name>
</gene>
<organism evidence="1 2">
    <name type="scientific">Lederbergia ruris</name>
    <dbReference type="NCBI Taxonomy" id="217495"/>
    <lineage>
        <taxon>Bacteria</taxon>
        <taxon>Bacillati</taxon>
        <taxon>Bacillota</taxon>
        <taxon>Bacilli</taxon>
        <taxon>Bacillales</taxon>
        <taxon>Bacillaceae</taxon>
        <taxon>Lederbergia</taxon>
    </lineage>
</organism>
<sequence>MKEGIMISNHNAWQIWIGQEAFIVYEGMPVEIKFQSDYLNFIIGKDYDDWFVMYKGSVAFNLRHPDVYKIRVAPIELMREEDVF</sequence>
<comment type="caution">
    <text evidence="1">The sequence shown here is derived from an EMBL/GenBank/DDBJ whole genome shotgun (WGS) entry which is preliminary data.</text>
</comment>